<evidence type="ECO:0000256" key="7">
    <source>
        <dbReference type="ARBA" id="ARBA00022798"/>
    </source>
</evidence>
<evidence type="ECO:0000256" key="4">
    <source>
        <dbReference type="ARBA" id="ARBA00013244"/>
    </source>
</evidence>
<evidence type="ECO:0000256" key="2">
    <source>
        <dbReference type="ARBA" id="ARBA00005189"/>
    </source>
</evidence>
<feature type="domain" description="O-acyltransferase WSD1 C-terminal" evidence="14">
    <location>
        <begin position="293"/>
        <end position="438"/>
    </location>
</feature>
<dbReference type="GO" id="GO:0004144">
    <property type="term" value="F:diacylglycerol O-acyltransferase activity"/>
    <property type="evidence" value="ECO:0007669"/>
    <property type="project" value="UniProtKB-EC"/>
</dbReference>
<evidence type="ECO:0000256" key="12">
    <source>
        <dbReference type="SAM" id="MobiDB-lite"/>
    </source>
</evidence>
<evidence type="ECO:0000256" key="5">
    <source>
        <dbReference type="ARBA" id="ARBA00022516"/>
    </source>
</evidence>
<dbReference type="PANTHER" id="PTHR31650">
    <property type="entry name" value="O-ACYLTRANSFERASE (WSD1-LIKE) FAMILY PROTEIN"/>
    <property type="match status" value="1"/>
</dbReference>
<dbReference type="EC" id="2.3.1.20" evidence="4 11"/>
<dbReference type="InterPro" id="IPR014292">
    <property type="entry name" value="Acyl_transf_WS/DGAT"/>
</dbReference>
<feature type="domain" description="O-acyltransferase WSD1-like N-terminal" evidence="13">
    <location>
        <begin position="1"/>
        <end position="253"/>
    </location>
</feature>
<dbReference type="GO" id="GO:0051701">
    <property type="term" value="P:biological process involved in interaction with host"/>
    <property type="evidence" value="ECO:0007669"/>
    <property type="project" value="TreeGrafter"/>
</dbReference>
<comment type="pathway">
    <text evidence="1 11">Glycerolipid metabolism; triacylglycerol biosynthesis.</text>
</comment>
<accession>A0A3N0GYP3</accession>
<evidence type="ECO:0000256" key="9">
    <source>
        <dbReference type="ARBA" id="ARBA00023315"/>
    </source>
</evidence>
<dbReference type="GO" id="GO:0001666">
    <property type="term" value="P:response to hypoxia"/>
    <property type="evidence" value="ECO:0007669"/>
    <property type="project" value="TreeGrafter"/>
</dbReference>
<evidence type="ECO:0000256" key="11">
    <source>
        <dbReference type="RuleBase" id="RU361241"/>
    </source>
</evidence>
<dbReference type="OrthoDB" id="9810950at2"/>
<dbReference type="InterPro" id="IPR009721">
    <property type="entry name" value="O-acyltransferase_WSD1_C"/>
</dbReference>
<dbReference type="InterPro" id="IPR045034">
    <property type="entry name" value="O-acyltransferase_WSD1-like"/>
</dbReference>
<evidence type="ECO:0000256" key="8">
    <source>
        <dbReference type="ARBA" id="ARBA00023098"/>
    </source>
</evidence>
<keyword evidence="16" id="KW-1185">Reference proteome</keyword>
<dbReference type="GO" id="GO:0006071">
    <property type="term" value="P:glycerol metabolic process"/>
    <property type="evidence" value="ECO:0007669"/>
    <property type="project" value="UniProtKB-KW"/>
</dbReference>
<evidence type="ECO:0000256" key="1">
    <source>
        <dbReference type="ARBA" id="ARBA00004771"/>
    </source>
</evidence>
<reference evidence="15 16" key="1">
    <citation type="submission" date="2018-11" db="EMBL/GenBank/DDBJ databases">
        <authorList>
            <person name="Li F."/>
        </authorList>
    </citation>
    <scope>NUCLEOTIDE SEQUENCE [LARGE SCALE GENOMIC DNA]</scope>
    <source>
        <strain evidence="15 16">Gsoil 818</strain>
    </source>
</reference>
<dbReference type="GO" id="GO:0005886">
    <property type="term" value="C:plasma membrane"/>
    <property type="evidence" value="ECO:0007669"/>
    <property type="project" value="TreeGrafter"/>
</dbReference>
<dbReference type="UniPathway" id="UPA00282"/>
<dbReference type="GO" id="GO:0071731">
    <property type="term" value="P:response to nitric oxide"/>
    <property type="evidence" value="ECO:0007669"/>
    <property type="project" value="TreeGrafter"/>
</dbReference>
<evidence type="ECO:0000259" key="14">
    <source>
        <dbReference type="Pfam" id="PF06974"/>
    </source>
</evidence>
<comment type="similarity">
    <text evidence="3 11">Belongs to the long-chain O-acyltransferase family.</text>
</comment>
<comment type="caution">
    <text evidence="15">The sequence shown here is derived from an EMBL/GenBank/DDBJ whole genome shotgun (WGS) entry which is preliminary data.</text>
</comment>
<proteinExistence type="inferred from homology"/>
<evidence type="ECO:0000259" key="13">
    <source>
        <dbReference type="Pfam" id="PF03007"/>
    </source>
</evidence>
<dbReference type="PANTHER" id="PTHR31650:SF1">
    <property type="entry name" value="WAX ESTER SYNTHASE_DIACYLGLYCEROL ACYLTRANSFERASE 4-RELATED"/>
    <property type="match status" value="1"/>
</dbReference>
<gene>
    <name evidence="15" type="ORF">EFL26_01345</name>
</gene>
<dbReference type="AlphaFoldDB" id="A0A3N0GYP3"/>
<organism evidence="15 16">
    <name type="scientific">Nocardioides pocheonensis</name>
    <dbReference type="NCBI Taxonomy" id="661485"/>
    <lineage>
        <taxon>Bacteria</taxon>
        <taxon>Bacillati</taxon>
        <taxon>Actinomycetota</taxon>
        <taxon>Actinomycetes</taxon>
        <taxon>Propionibacteriales</taxon>
        <taxon>Nocardioidaceae</taxon>
        <taxon>Nocardioides</taxon>
    </lineage>
</organism>
<protein>
    <recommendedName>
        <fullName evidence="4 11">Diacylglycerol O-acyltransferase</fullName>
        <ecNumber evidence="4 11">2.3.1.20</ecNumber>
    </recommendedName>
</protein>
<name>A0A3N0GYP3_9ACTN</name>
<evidence type="ECO:0000256" key="3">
    <source>
        <dbReference type="ARBA" id="ARBA00009587"/>
    </source>
</evidence>
<dbReference type="InterPro" id="IPR004255">
    <property type="entry name" value="O-acyltransferase_WSD1_N"/>
</dbReference>
<dbReference type="GO" id="GO:0019432">
    <property type="term" value="P:triglyceride biosynthetic process"/>
    <property type="evidence" value="ECO:0007669"/>
    <property type="project" value="UniProtKB-UniPathway"/>
</dbReference>
<keyword evidence="8 11" id="KW-0443">Lipid metabolism</keyword>
<dbReference type="Pfam" id="PF06974">
    <property type="entry name" value="WS_DGAT_C"/>
    <property type="match status" value="1"/>
</dbReference>
<feature type="compositionally biased region" description="Basic and acidic residues" evidence="12">
    <location>
        <begin position="159"/>
        <end position="174"/>
    </location>
</feature>
<dbReference type="EMBL" id="RJSF01000003">
    <property type="protein sequence ID" value="RNM17593.1"/>
    <property type="molecule type" value="Genomic_DNA"/>
</dbReference>
<keyword evidence="7 11" id="KW-0319">Glycerol metabolism</keyword>
<feature type="region of interest" description="Disordered" evidence="12">
    <location>
        <begin position="445"/>
        <end position="481"/>
    </location>
</feature>
<evidence type="ECO:0000313" key="15">
    <source>
        <dbReference type="EMBL" id="RNM17593.1"/>
    </source>
</evidence>
<feature type="region of interest" description="Disordered" evidence="12">
    <location>
        <begin position="143"/>
        <end position="175"/>
    </location>
</feature>
<evidence type="ECO:0000256" key="10">
    <source>
        <dbReference type="ARBA" id="ARBA00048109"/>
    </source>
</evidence>
<comment type="catalytic activity">
    <reaction evidence="10 11">
        <text>an acyl-CoA + a 1,2-diacyl-sn-glycerol = a triacyl-sn-glycerol + CoA</text>
        <dbReference type="Rhea" id="RHEA:10868"/>
        <dbReference type="ChEBI" id="CHEBI:17815"/>
        <dbReference type="ChEBI" id="CHEBI:57287"/>
        <dbReference type="ChEBI" id="CHEBI:58342"/>
        <dbReference type="ChEBI" id="CHEBI:64615"/>
        <dbReference type="EC" id="2.3.1.20"/>
    </reaction>
</comment>
<keyword evidence="6 11" id="KW-0808">Transferase</keyword>
<evidence type="ECO:0000256" key="6">
    <source>
        <dbReference type="ARBA" id="ARBA00022679"/>
    </source>
</evidence>
<dbReference type="NCBIfam" id="TIGR02946">
    <property type="entry name" value="acyl_WS_DGAT"/>
    <property type="match status" value="1"/>
</dbReference>
<sequence length="481" mass="52547">MQVAMLATFSVPEDRPEFVGELYARWRDVHQFQPPFNYLLRATPVPSWQELGDDEIDLDYHLRHSALPRPGSQRELGVLVSRLHSAKMDRRYPLWECHLIEGLEGGQWSMYMKVHHSQIDGVGGVRLLKRILSADPEAREMLPPWAVGTRGPDQSGLPDRPKVPEQRAAERHDGPSLLRLAGEGVEVASSLGRTYAESLVGTNESARAVPFRAPKTLFNGRIHTPRRFATQHYPIDRLRKAANATGGSLNDVFLTVCGGALRRYLDELDALPPEPLIANVPVSVRAEEGDGVGNAITFLYSTLGTDIADPVERMRAIKASTRLGKQRLPHVGGLAMDAYTAVLMAPFLSQAILGIGGRGRPASNVVISNVPGPAETRYLDGSRLEEIYPVSLLFNGQALNITAVSYDGQFNIGFTGCRDSIPSLQRIAVYAGEELDALEAAIERRSARSARRGRSTGGRLDDPVEPVAAKDAPVSATRTSG</sequence>
<dbReference type="Proteomes" id="UP000279994">
    <property type="component" value="Unassembled WGS sequence"/>
</dbReference>
<evidence type="ECO:0000313" key="16">
    <source>
        <dbReference type="Proteomes" id="UP000279994"/>
    </source>
</evidence>
<comment type="pathway">
    <text evidence="2">Lipid metabolism.</text>
</comment>
<dbReference type="Pfam" id="PF03007">
    <property type="entry name" value="WS_DGAT_cat"/>
    <property type="match status" value="1"/>
</dbReference>
<keyword evidence="5 11" id="KW-0444">Lipid biosynthesis</keyword>
<keyword evidence="9 11" id="KW-0012">Acyltransferase</keyword>
<dbReference type="SUPFAM" id="SSF52777">
    <property type="entry name" value="CoA-dependent acyltransferases"/>
    <property type="match status" value="1"/>
</dbReference>